<evidence type="ECO:0000313" key="1">
    <source>
        <dbReference type="EMBL" id="ABS69730.1"/>
    </source>
</evidence>
<dbReference type="HOGENOM" id="CLU_2398883_0_0_5"/>
<organism evidence="1 2">
    <name type="scientific">Xanthobacter autotrophicus (strain ATCC BAA-1158 / Py2)</name>
    <dbReference type="NCBI Taxonomy" id="78245"/>
    <lineage>
        <taxon>Bacteria</taxon>
        <taxon>Pseudomonadati</taxon>
        <taxon>Pseudomonadota</taxon>
        <taxon>Alphaproteobacteria</taxon>
        <taxon>Hyphomicrobiales</taxon>
        <taxon>Xanthobacteraceae</taxon>
        <taxon>Xanthobacter</taxon>
    </lineage>
</organism>
<dbReference type="Proteomes" id="UP000002417">
    <property type="component" value="Chromosome"/>
</dbReference>
<proteinExistence type="predicted"/>
<dbReference type="STRING" id="78245.Xaut_4509"/>
<protein>
    <submittedName>
        <fullName evidence="1">Uncharacterized protein</fullName>
    </submittedName>
</protein>
<dbReference type="KEGG" id="xau:Xaut_4509"/>
<reference evidence="1 2" key="1">
    <citation type="submission" date="2007-07" db="EMBL/GenBank/DDBJ databases">
        <title>Complete sequence of chromosome of Xanthobacter autotrophicus Py2.</title>
        <authorList>
            <consortium name="US DOE Joint Genome Institute"/>
            <person name="Copeland A."/>
            <person name="Lucas S."/>
            <person name="Lapidus A."/>
            <person name="Barry K."/>
            <person name="Glavina del Rio T."/>
            <person name="Hammon N."/>
            <person name="Israni S."/>
            <person name="Dalin E."/>
            <person name="Tice H."/>
            <person name="Pitluck S."/>
            <person name="Sims D."/>
            <person name="Brettin T."/>
            <person name="Bruce D."/>
            <person name="Detter J.C."/>
            <person name="Han C."/>
            <person name="Tapia R."/>
            <person name="Brainard J."/>
            <person name="Schmutz J."/>
            <person name="Larimer F."/>
            <person name="Land M."/>
            <person name="Hauser L."/>
            <person name="Kyrpides N."/>
            <person name="Kim E."/>
            <person name="Ensigns S.A."/>
            <person name="Richardson P."/>
        </authorList>
    </citation>
    <scope>NUCLEOTIDE SEQUENCE [LARGE SCALE GENOMIC DNA]</scope>
    <source>
        <strain evidence="2">ATCC BAA-1158 / Py2</strain>
    </source>
</reference>
<keyword evidence="2" id="KW-1185">Reference proteome</keyword>
<accession>A7INY4</accession>
<sequence length="93" mass="10528">MRERSPDRDFEVALIILREGHVVARRSWADACGPAELLPPAYIHIGPERQLLGVWWGPPILHRAYRLSGADILATDWRCVPASELLASERGRF</sequence>
<gene>
    <name evidence="1" type="ordered locus">Xaut_4509</name>
</gene>
<dbReference type="EMBL" id="CP000781">
    <property type="protein sequence ID" value="ABS69730.1"/>
    <property type="molecule type" value="Genomic_DNA"/>
</dbReference>
<evidence type="ECO:0000313" key="2">
    <source>
        <dbReference type="Proteomes" id="UP000002417"/>
    </source>
</evidence>
<dbReference type="AlphaFoldDB" id="A7INY4"/>
<name>A7INY4_XANP2</name>